<comment type="subunit">
    <text evidence="3 8">Homotetramer.</text>
</comment>
<evidence type="ECO:0000256" key="7">
    <source>
        <dbReference type="RuleBase" id="RU000397"/>
    </source>
</evidence>
<dbReference type="PIRSF" id="PIRSF000149">
    <property type="entry name" value="GAP_DH"/>
    <property type="match status" value="1"/>
</dbReference>
<dbReference type="InterPro" id="IPR020829">
    <property type="entry name" value="GlycerAld_3-P_DH_cat"/>
</dbReference>
<evidence type="ECO:0000256" key="1">
    <source>
        <dbReference type="ARBA" id="ARBA00004869"/>
    </source>
</evidence>
<dbReference type="SMART" id="SM00846">
    <property type="entry name" value="Gp_dh_N"/>
    <property type="match status" value="1"/>
</dbReference>
<keyword evidence="6 8" id="KW-0324">Glycolysis</keyword>
<dbReference type="CDD" id="cd18126">
    <property type="entry name" value="GAPDH_I_C"/>
    <property type="match status" value="1"/>
</dbReference>
<sequence>MVKVGINGFGRIGRIVFRNSIEHDDIDVVAINDPFIDPKYAVYMLKYDSAHGNFKGEVSSNENGDLVVNGKIIKMYQERDPGNIPWKDTSAEYVVESTGVFTTKEKASAHLKGGAKKVVISAPSADAPMFVCGVNLETYTKDIVVLSNASCTTNCLAPLAKVINDKFGIVEGLMTTIHSYTATQKTVDGPSAKDWRGGRTAAANIIPSGTANSLIKQAVGKVIPELNGKITGMAMRVPTQNVSVVDLTVRLKNGANYEAIKAAVKAAAEGPYKDILSYSEDELVSTDLNGNPHSCIFDAKAGISLNDNFVKLVAWYDNEWGYSRRVLDLISYIAKVDKK</sequence>
<gene>
    <name evidence="10" type="primary">GPD1_2</name>
    <name evidence="10" type="ORF">Q9L58_003325</name>
</gene>
<dbReference type="SUPFAM" id="SSF51735">
    <property type="entry name" value="NAD(P)-binding Rossmann-fold domains"/>
    <property type="match status" value="1"/>
</dbReference>
<dbReference type="CDD" id="cd05214">
    <property type="entry name" value="GAPDH_I_N"/>
    <property type="match status" value="1"/>
</dbReference>
<dbReference type="Pfam" id="PF00044">
    <property type="entry name" value="Gp_dh_N"/>
    <property type="match status" value="1"/>
</dbReference>
<dbReference type="InterPro" id="IPR020831">
    <property type="entry name" value="GlycerAld/Erythrose_P_DH"/>
</dbReference>
<evidence type="ECO:0000256" key="4">
    <source>
        <dbReference type="ARBA" id="ARBA00023002"/>
    </source>
</evidence>
<keyword evidence="5 8" id="KW-0520">NAD</keyword>
<dbReference type="Gene3D" id="3.30.360.10">
    <property type="entry name" value="Dihydrodipicolinate Reductase, domain 2"/>
    <property type="match status" value="1"/>
</dbReference>
<dbReference type="PRINTS" id="PR00078">
    <property type="entry name" value="G3PDHDRGNASE"/>
</dbReference>
<dbReference type="InterPro" id="IPR036291">
    <property type="entry name" value="NAD(P)-bd_dom_sf"/>
</dbReference>
<comment type="similarity">
    <text evidence="2 7">Belongs to the glyceraldehyde-3-phosphate dehydrogenase family.</text>
</comment>
<evidence type="ECO:0000313" key="11">
    <source>
        <dbReference type="Proteomes" id="UP001447188"/>
    </source>
</evidence>
<dbReference type="Proteomes" id="UP001447188">
    <property type="component" value="Unassembled WGS sequence"/>
</dbReference>
<evidence type="ECO:0000313" key="10">
    <source>
        <dbReference type="EMBL" id="KAL0637602.1"/>
    </source>
</evidence>
<evidence type="ECO:0000256" key="5">
    <source>
        <dbReference type="ARBA" id="ARBA00023027"/>
    </source>
</evidence>
<organism evidence="10 11">
    <name type="scientific">Discina gigas</name>
    <dbReference type="NCBI Taxonomy" id="1032678"/>
    <lineage>
        <taxon>Eukaryota</taxon>
        <taxon>Fungi</taxon>
        <taxon>Dikarya</taxon>
        <taxon>Ascomycota</taxon>
        <taxon>Pezizomycotina</taxon>
        <taxon>Pezizomycetes</taxon>
        <taxon>Pezizales</taxon>
        <taxon>Discinaceae</taxon>
        <taxon>Discina</taxon>
    </lineage>
</organism>
<dbReference type="Gene3D" id="3.40.50.720">
    <property type="entry name" value="NAD(P)-binding Rossmann-like Domain"/>
    <property type="match status" value="1"/>
</dbReference>
<comment type="caution">
    <text evidence="10">The sequence shown here is derived from an EMBL/GenBank/DDBJ whole genome shotgun (WGS) entry which is preliminary data.</text>
</comment>
<dbReference type="NCBIfam" id="TIGR01534">
    <property type="entry name" value="GAPDH-I"/>
    <property type="match status" value="1"/>
</dbReference>
<comment type="catalytic activity">
    <reaction evidence="8">
        <text>D-glyceraldehyde 3-phosphate + phosphate + NAD(+) = (2R)-3-phospho-glyceroyl phosphate + NADH + H(+)</text>
        <dbReference type="Rhea" id="RHEA:10300"/>
        <dbReference type="ChEBI" id="CHEBI:15378"/>
        <dbReference type="ChEBI" id="CHEBI:43474"/>
        <dbReference type="ChEBI" id="CHEBI:57540"/>
        <dbReference type="ChEBI" id="CHEBI:57604"/>
        <dbReference type="ChEBI" id="CHEBI:57945"/>
        <dbReference type="ChEBI" id="CHEBI:59776"/>
        <dbReference type="EC" id="1.2.1.12"/>
    </reaction>
</comment>
<evidence type="ECO:0000256" key="3">
    <source>
        <dbReference type="ARBA" id="ARBA00011881"/>
    </source>
</evidence>
<dbReference type="GO" id="GO:0004365">
    <property type="term" value="F:glyceraldehyde-3-phosphate dehydrogenase (NAD+) (phosphorylating) activity"/>
    <property type="evidence" value="ECO:0007669"/>
    <property type="project" value="UniProtKB-EC"/>
</dbReference>
<evidence type="ECO:0000256" key="8">
    <source>
        <dbReference type="RuleBase" id="RU361160"/>
    </source>
</evidence>
<evidence type="ECO:0000259" key="9">
    <source>
        <dbReference type="SMART" id="SM00846"/>
    </source>
</evidence>
<reference evidence="10 11" key="1">
    <citation type="submission" date="2024-02" db="EMBL/GenBank/DDBJ databases">
        <title>Discinaceae phylogenomics.</title>
        <authorList>
            <person name="Dirks A.C."/>
            <person name="James T.Y."/>
        </authorList>
    </citation>
    <scope>NUCLEOTIDE SEQUENCE [LARGE SCALE GENOMIC DNA]</scope>
    <source>
        <strain evidence="10 11">ACD0624</strain>
    </source>
</reference>
<dbReference type="PANTHER" id="PTHR10836">
    <property type="entry name" value="GLYCERALDEHYDE 3-PHOSPHATE DEHYDROGENASE"/>
    <property type="match status" value="1"/>
</dbReference>
<evidence type="ECO:0000256" key="2">
    <source>
        <dbReference type="ARBA" id="ARBA00007406"/>
    </source>
</evidence>
<dbReference type="InterPro" id="IPR006424">
    <property type="entry name" value="Glyceraldehyde-3-P_DH_1"/>
</dbReference>
<dbReference type="Pfam" id="PF02800">
    <property type="entry name" value="Gp_dh_C"/>
    <property type="match status" value="1"/>
</dbReference>
<dbReference type="PANTHER" id="PTHR10836:SF76">
    <property type="entry name" value="GLYCERALDEHYDE-3-PHOSPHATE DEHYDROGENASE-RELATED"/>
    <property type="match status" value="1"/>
</dbReference>
<dbReference type="EC" id="1.2.1.12" evidence="8"/>
<dbReference type="PROSITE" id="PS00071">
    <property type="entry name" value="GAPDH"/>
    <property type="match status" value="1"/>
</dbReference>
<proteinExistence type="inferred from homology"/>
<dbReference type="InterPro" id="IPR020828">
    <property type="entry name" value="GlycerAld_3-P_DH_NAD(P)-bd"/>
</dbReference>
<dbReference type="InterPro" id="IPR020830">
    <property type="entry name" value="GlycerAld_3-P_DH_AS"/>
</dbReference>
<feature type="domain" description="Glyceraldehyde 3-phosphate dehydrogenase NAD(P) binding" evidence="9">
    <location>
        <begin position="2"/>
        <end position="151"/>
    </location>
</feature>
<protein>
    <recommendedName>
        <fullName evidence="8">Glyceraldehyde-3-phosphate dehydrogenase</fullName>
        <ecNumber evidence="8">1.2.1.12</ecNumber>
    </recommendedName>
</protein>
<accession>A0ABR3GPE5</accession>
<comment type="pathway">
    <text evidence="1 8">Carbohydrate degradation; glycolysis; pyruvate from D-glyceraldehyde 3-phosphate: step 1/5.</text>
</comment>
<dbReference type="EMBL" id="JBBBZM010000032">
    <property type="protein sequence ID" value="KAL0637602.1"/>
    <property type="molecule type" value="Genomic_DNA"/>
</dbReference>
<dbReference type="SUPFAM" id="SSF55347">
    <property type="entry name" value="Glyceraldehyde-3-phosphate dehydrogenase-like, C-terminal domain"/>
    <property type="match status" value="1"/>
</dbReference>
<name>A0ABR3GPE5_9PEZI</name>
<evidence type="ECO:0000256" key="6">
    <source>
        <dbReference type="ARBA" id="ARBA00023152"/>
    </source>
</evidence>
<keyword evidence="4 8" id="KW-0560">Oxidoreductase</keyword>
<keyword evidence="11" id="KW-1185">Reference proteome</keyword>